<dbReference type="PANTHER" id="PTHR23221">
    <property type="entry name" value="GLYCOSYLPHOSPHATIDYLINOSITOL PHOSPHOLIPASE D"/>
    <property type="match status" value="1"/>
</dbReference>
<dbReference type="GO" id="GO:0004621">
    <property type="term" value="F:glycosylphosphatidylinositol phospholipase D activity"/>
    <property type="evidence" value="ECO:0007669"/>
    <property type="project" value="TreeGrafter"/>
</dbReference>
<evidence type="ECO:0000313" key="4">
    <source>
        <dbReference type="Proteomes" id="UP000774326"/>
    </source>
</evidence>
<name>A0A9P8TP93_WICPI</name>
<keyword evidence="1" id="KW-0732">Signal</keyword>
<dbReference type="Pfam" id="PF00882">
    <property type="entry name" value="Zn_dep_PLPC"/>
    <property type="match status" value="1"/>
</dbReference>
<reference evidence="3" key="2">
    <citation type="submission" date="2021-01" db="EMBL/GenBank/DDBJ databases">
        <authorList>
            <person name="Schikora-Tamarit M.A."/>
        </authorList>
    </citation>
    <scope>NUCLEOTIDE SEQUENCE</scope>
    <source>
        <strain evidence="3">CBS2887</strain>
    </source>
</reference>
<organism evidence="3 4">
    <name type="scientific">Wickerhamomyces pijperi</name>
    <name type="common">Yeast</name>
    <name type="synonym">Pichia pijperi</name>
    <dbReference type="NCBI Taxonomy" id="599730"/>
    <lineage>
        <taxon>Eukaryota</taxon>
        <taxon>Fungi</taxon>
        <taxon>Dikarya</taxon>
        <taxon>Ascomycota</taxon>
        <taxon>Saccharomycotina</taxon>
        <taxon>Saccharomycetes</taxon>
        <taxon>Phaffomycetales</taxon>
        <taxon>Wickerhamomycetaceae</taxon>
        <taxon>Wickerhamomyces</taxon>
    </lineage>
</organism>
<dbReference type="InterPro" id="IPR029002">
    <property type="entry name" value="PLPC/GPLD1"/>
</dbReference>
<keyword evidence="4" id="KW-1185">Reference proteome</keyword>
<feature type="chain" id="PRO_5040290297" description="Phospholipase C/D domain-containing protein" evidence="1">
    <location>
        <begin position="20"/>
        <end position="799"/>
    </location>
</feature>
<dbReference type="EMBL" id="JAEUBG010001852">
    <property type="protein sequence ID" value="KAH3685626.1"/>
    <property type="molecule type" value="Genomic_DNA"/>
</dbReference>
<proteinExistence type="predicted"/>
<reference evidence="3" key="1">
    <citation type="journal article" date="2021" name="Open Biol.">
        <title>Shared evolutionary footprints suggest mitochondrial oxidative damage underlies multiple complex I losses in fungi.</title>
        <authorList>
            <person name="Schikora-Tamarit M.A."/>
            <person name="Marcet-Houben M."/>
            <person name="Nosek J."/>
            <person name="Gabaldon T."/>
        </authorList>
    </citation>
    <scope>NUCLEOTIDE SEQUENCE</scope>
    <source>
        <strain evidence="3">CBS2887</strain>
    </source>
</reference>
<evidence type="ECO:0000259" key="2">
    <source>
        <dbReference type="Pfam" id="PF00882"/>
    </source>
</evidence>
<dbReference type="Proteomes" id="UP000774326">
    <property type="component" value="Unassembled WGS sequence"/>
</dbReference>
<accession>A0A9P8TP93</accession>
<sequence>MNLASTLLCLFLQVIVTETAGVALHSYLVSLVHHELPKDIQSEEYLPFLISGSFLPDAFYTCGNPELSEEIHWPDFLRVAVDYYRNITDTTSTSVSDPEKLKLKAFLYGVFTHQVSDSTWHSLGVDEGLLRVISQLEFTGDEEAAHRYIDVAGDFIMLGDLLGNGLKFNTDSLKYFTDHWEYPDLNLLVDIFKIMGYEDTSYYSVFYCLERGKLAIRSEIAVLEEFEVLYSLKSPWFVDNWRNYYEGGVEDWQYSTIRCLGRLQHWFENGPDDGKLCGAILKNQNINPTDTEFEPCEHGDCVAIRPSEGKDQRSSVDVSPLVPHSQFGGNLLVGDFGIGGNEVLAVSAVGEDNYKGSVYLLPLSDILSQSKKKKKTKDSLQMVLSDGVDQMKKVMVKDSFQHASKFGVNLQEYSPFGSLSLLLTVSTTPGQFIQVFHQTQLLLTIESDGDSSKFGHSGNILQSVSFSTIHNPATGYEDLVIGLPYFTYSERGSSSEGSATERGTVMVLSGERFAYYALNDSIDKVKLEFLVASQIYIPRELKVRSSSSGEAGFEHFGSALSVIETPSRPSLVLIGAESLGLVSVFTYDSTKDADQQFALSGVIDYESNFVRKGQISSRTQRVPSAESSLFASKYIEHYKYFNETYILISSHGSSGTIAKLSGSIIIMKLTNDSEGQVGFELFRKVHLRDIPENSLVKFGEKIFVSDQFLTISSGRCVYHVPLDEIHSEDNDNEVVLDDSFSIRCTTNGKSGYASAIAVYHNRDHDDGSKFVIIGDDLFGKEQLMNSNAMNIGRINIIGL</sequence>
<dbReference type="PANTHER" id="PTHR23221:SF7">
    <property type="entry name" value="PHOSPHATIDYLINOSITOL-GLYCAN-SPECIFIC PHOSPHOLIPASE D"/>
    <property type="match status" value="1"/>
</dbReference>
<feature type="domain" description="Phospholipase C/D" evidence="2">
    <location>
        <begin position="25"/>
        <end position="164"/>
    </location>
</feature>
<gene>
    <name evidence="3" type="ORF">WICPIJ_003373</name>
</gene>
<feature type="signal peptide" evidence="1">
    <location>
        <begin position="1"/>
        <end position="19"/>
    </location>
</feature>
<evidence type="ECO:0000256" key="1">
    <source>
        <dbReference type="SAM" id="SignalP"/>
    </source>
</evidence>
<protein>
    <recommendedName>
        <fullName evidence="2">Phospholipase C/D domain-containing protein</fullName>
    </recommendedName>
</protein>
<evidence type="ECO:0000313" key="3">
    <source>
        <dbReference type="EMBL" id="KAH3685626.1"/>
    </source>
</evidence>
<dbReference type="GO" id="GO:0031012">
    <property type="term" value="C:extracellular matrix"/>
    <property type="evidence" value="ECO:0007669"/>
    <property type="project" value="TreeGrafter"/>
</dbReference>
<comment type="caution">
    <text evidence="3">The sequence shown here is derived from an EMBL/GenBank/DDBJ whole genome shotgun (WGS) entry which is preliminary data.</text>
</comment>
<dbReference type="OrthoDB" id="5317514at2759"/>
<dbReference type="AlphaFoldDB" id="A0A9P8TP93"/>